<accession>A0A840SEZ2</accession>
<evidence type="ECO:0000313" key="1">
    <source>
        <dbReference type="EMBL" id="MBB5220397.1"/>
    </source>
</evidence>
<gene>
    <name evidence="1" type="ORF">HNP73_000318</name>
</gene>
<evidence type="ECO:0000313" key="2">
    <source>
        <dbReference type="Proteomes" id="UP000549457"/>
    </source>
</evidence>
<name>A0A840SEZ2_9RHOB</name>
<dbReference type="AlphaFoldDB" id="A0A840SEZ2"/>
<dbReference type="SUPFAM" id="SSF53254">
    <property type="entry name" value="Phosphoglycerate mutase-like"/>
    <property type="match status" value="1"/>
</dbReference>
<dbReference type="InterPro" id="IPR029033">
    <property type="entry name" value="His_PPase_superfam"/>
</dbReference>
<dbReference type="RefSeq" id="WP_184146452.1">
    <property type="nucleotide sequence ID" value="NZ_JACHFM010000001.1"/>
</dbReference>
<dbReference type="EMBL" id="JACHFM010000001">
    <property type="protein sequence ID" value="MBB5220397.1"/>
    <property type="molecule type" value="Genomic_DNA"/>
</dbReference>
<organism evidence="1 2">
    <name type="scientific">Amaricoccus macauensis</name>
    <dbReference type="NCBI Taxonomy" id="57001"/>
    <lineage>
        <taxon>Bacteria</taxon>
        <taxon>Pseudomonadati</taxon>
        <taxon>Pseudomonadota</taxon>
        <taxon>Alphaproteobacteria</taxon>
        <taxon>Rhodobacterales</taxon>
        <taxon>Paracoccaceae</taxon>
        <taxon>Amaricoccus</taxon>
    </lineage>
</organism>
<dbReference type="Proteomes" id="UP000549457">
    <property type="component" value="Unassembled WGS sequence"/>
</dbReference>
<dbReference type="Gene3D" id="3.40.50.1240">
    <property type="entry name" value="Phosphoglycerate mutase-like"/>
    <property type="match status" value="1"/>
</dbReference>
<proteinExistence type="predicted"/>
<sequence>MPPDRIIVIRHARKPTHKPKQIGIRQDGTADPESLTVRGWQHAGALAAIFAGPDPGGARGFVARPDVIFAAGADKKKVWIDGKHVEVGSHSRRPIQTVTPLAEALKLAPVTTHTKGEEQALVDDALGRSGTVLICWQHQDIAEIGNLIVGNDTTVPQSWPEDRYDLVYVFDRTGDGWSFRQFFHDRLAAS</sequence>
<reference evidence="1 2" key="1">
    <citation type="submission" date="2020-08" db="EMBL/GenBank/DDBJ databases">
        <title>Genomic Encyclopedia of Type Strains, Phase IV (KMG-IV): sequencing the most valuable type-strain genomes for metagenomic binning, comparative biology and taxonomic classification.</title>
        <authorList>
            <person name="Goeker M."/>
        </authorList>
    </citation>
    <scope>NUCLEOTIDE SEQUENCE [LARGE SCALE GENOMIC DNA]</scope>
    <source>
        <strain evidence="1 2">DSM 101730</strain>
    </source>
</reference>
<protein>
    <submittedName>
        <fullName evidence="1">Broad specificity phosphatase PhoE</fullName>
    </submittedName>
</protein>
<comment type="caution">
    <text evidence="1">The sequence shown here is derived from an EMBL/GenBank/DDBJ whole genome shotgun (WGS) entry which is preliminary data.</text>
</comment>
<keyword evidence="2" id="KW-1185">Reference proteome</keyword>